<dbReference type="InterPro" id="IPR036465">
    <property type="entry name" value="vWFA_dom_sf"/>
</dbReference>
<dbReference type="AlphaFoldDB" id="A0A8S4N0C1"/>
<dbReference type="PROSITE" id="PS50234">
    <property type="entry name" value="VWFA"/>
    <property type="match status" value="1"/>
</dbReference>
<evidence type="ECO:0000259" key="1">
    <source>
        <dbReference type="PROSITE" id="PS50234"/>
    </source>
</evidence>
<evidence type="ECO:0000313" key="2">
    <source>
        <dbReference type="EMBL" id="CAH1774050.1"/>
    </source>
</evidence>
<dbReference type="OrthoDB" id="10070760at2759"/>
<feature type="domain" description="VWFA" evidence="1">
    <location>
        <begin position="459"/>
        <end position="650"/>
    </location>
</feature>
<dbReference type="PANTHER" id="PTHR24020">
    <property type="entry name" value="COLLAGEN ALPHA"/>
    <property type="match status" value="1"/>
</dbReference>
<dbReference type="SUPFAM" id="SSF53300">
    <property type="entry name" value="vWA-like"/>
    <property type="match status" value="1"/>
</dbReference>
<dbReference type="CDD" id="cd01450">
    <property type="entry name" value="vWFA_subfamily_ECM"/>
    <property type="match status" value="1"/>
</dbReference>
<gene>
    <name evidence="2" type="ORF">OFUS_LOCUS1572</name>
</gene>
<dbReference type="SMART" id="SM00327">
    <property type="entry name" value="VWA"/>
    <property type="match status" value="1"/>
</dbReference>
<dbReference type="EMBL" id="CAIIXF020000001">
    <property type="protein sequence ID" value="CAH1774050.1"/>
    <property type="molecule type" value="Genomic_DNA"/>
</dbReference>
<dbReference type="InterPro" id="IPR050525">
    <property type="entry name" value="ECM_Assembly_Org"/>
</dbReference>
<sequence length="658" mass="72569">MVRAYCSYTNAPVLCLPLLFRNKTSPYIAVTSTLVGSWHLIRVMLMRLVTMVAACAVVKGQATGTCPSVVGFPKNGGGEVKSLPDTGGNWANLMTDNVFPCNGVVKSWTYYRNDPKDAAFVSVWRIVQNGVFKLIFKTELPATTVGKHTVPVSPEAPVQKGDFIGIHFSRSASKCGVANANLYKGENPELLLEDYFFTFNGGYFDDQFTVGAEFNFAPNNQMNYVKRTYAIQAEFEGDDATASQGPIFDNAKCQALDTVPVNALMKELPQSGDNWGNLQVGDIFPCDGVVTGYEYYRHPGSKGTAYVGIWEFSGPEKYEYTLKHKTALPWDASQGDQGGLVTVSIPQEAYLRVNQMNVLGVFYSKDDPVGVISNANPWQAATDNIPYTTMYDTLNIKSYDEDFQVGGTYNWDQPSLWIVPRLYALRALFQDRPPHFDLPPLGDDAGLGDDIPIPQCGPDVVFAVDNSYSVKREVLKDVTSLMANIVNQFEVGPGQTEAQFAALVFDKTVKDQFYLNTNNTKDGVLDNIAGLFMELDGRKTRTDKALKQISEEYLDKNGDRPNNKNIVCIITDGVTHPKRFKPKAVALARKLEGHPYNADVIVVGLPHKRAKDPGTHWNDLATDPDAEHTFLPPLYQVADLSLAKAIASKIGTFACNQK</sequence>
<name>A0A8S4N0C1_OWEFU</name>
<organism evidence="2 3">
    <name type="scientific">Owenia fusiformis</name>
    <name type="common">Polychaete worm</name>
    <dbReference type="NCBI Taxonomy" id="6347"/>
    <lineage>
        <taxon>Eukaryota</taxon>
        <taxon>Metazoa</taxon>
        <taxon>Spiralia</taxon>
        <taxon>Lophotrochozoa</taxon>
        <taxon>Annelida</taxon>
        <taxon>Polychaeta</taxon>
        <taxon>Sedentaria</taxon>
        <taxon>Canalipalpata</taxon>
        <taxon>Sabellida</taxon>
        <taxon>Oweniida</taxon>
        <taxon>Oweniidae</taxon>
        <taxon>Owenia</taxon>
    </lineage>
</organism>
<keyword evidence="3" id="KW-1185">Reference proteome</keyword>
<accession>A0A8S4N0C1</accession>
<dbReference type="Gene3D" id="3.40.50.410">
    <property type="entry name" value="von Willebrand factor, type A domain"/>
    <property type="match status" value="1"/>
</dbReference>
<evidence type="ECO:0000313" key="3">
    <source>
        <dbReference type="Proteomes" id="UP000749559"/>
    </source>
</evidence>
<dbReference type="Proteomes" id="UP000749559">
    <property type="component" value="Unassembled WGS sequence"/>
</dbReference>
<dbReference type="Pfam" id="PF00092">
    <property type="entry name" value="VWA"/>
    <property type="match status" value="1"/>
</dbReference>
<dbReference type="InterPro" id="IPR002035">
    <property type="entry name" value="VWF_A"/>
</dbReference>
<protein>
    <recommendedName>
        <fullName evidence="1">VWFA domain-containing protein</fullName>
    </recommendedName>
</protein>
<reference evidence="2" key="1">
    <citation type="submission" date="2022-03" db="EMBL/GenBank/DDBJ databases">
        <authorList>
            <person name="Martin C."/>
        </authorList>
    </citation>
    <scope>NUCLEOTIDE SEQUENCE</scope>
</reference>
<comment type="caution">
    <text evidence="2">The sequence shown here is derived from an EMBL/GenBank/DDBJ whole genome shotgun (WGS) entry which is preliminary data.</text>
</comment>
<proteinExistence type="predicted"/>